<protein>
    <recommendedName>
        <fullName evidence="1">Fibronectin type-III domain-containing protein</fullName>
    </recommendedName>
</protein>
<dbReference type="InterPro" id="IPR003961">
    <property type="entry name" value="FN3_dom"/>
</dbReference>
<feature type="domain" description="Fibronectin type-III" evidence="1">
    <location>
        <begin position="768"/>
        <end position="862"/>
    </location>
</feature>
<dbReference type="Pfam" id="PF17963">
    <property type="entry name" value="Big_9"/>
    <property type="match status" value="1"/>
</dbReference>
<accession>A0A1M6CM46</accession>
<sequence>MRKSTIVIILSLTASLAYPQQPGWYVDKGYLNTMVVHAVVKHQDAVLDSEGSMLGAFKNGVCRGYTSIFDGPNNRQFQLSIGSDLATEDDIELKVYDKESNQTYNVESRIQFEKDVTLGTIESPLVYFTFANSPNLDFIEIGKYKFYGDKITEITNSEYTIKGNVQINNHLKIDSDITVKTDELTITGNGIIFLDNIPIFETVDIYDGIFELKLAEGLSFSKFTPENMGIKLSKLPVIVESIYLIEEGVLINGDLKLPKLFNTVDAEITTLEVTRQYGLRLIGTVSLKDIKIHSVKLDTLGLTFNTIDDYFSASAYLSTPFFGIGATSEIIGGKMNYVQINAALPYPIPFATTGFSISEINGGVDDLINPPITLLVGIDLVPTVQGNFEIVKLNDLSLSYTWGKEFYGSGSLQLFDKDMANVDLSIQRNKVAFGGDVSLFNVFNGSLVASIFKENNLILVNGNLWATLSIPALEGFPFDILSGLVGLPHVVAETDNYLINNIIAGNTKIRWFNLNYKAEWSDRKLSVDYGRGYENWNEILFGDENLLKLKNASLNRFEGQSLILNSRTVQKGLKSSSTKFEQVYSLQQNSPTMIIRFEQQGQMPDCSIKLPDGSVVSKSTVNNTNQFYTENETENKIFFQFDDPPTGEWTIIAENMNEDIFVDVIGAEMNSSLMLDSIEKSQNEIIIPYRGISKNNAQLSLYYDDDNIGFNGIKIDEINLEQEIDKYQWNTSKISNGAYFIYGVLDDNVNAPIKVYAPNSIRIESENAPSPPYDLNYILQNDTLKLQWKYSQNEDVNFNVYYSENDQFLNTTNSFNAGKKNHLLLSELISGKIYHFSVSAINENNVESKLSTSIKVTYHKKNQNNPPNINEVITPGFVYVDSIFLGQIYANDADGDQLIFYTYEAPENLKIDNYGVINWQPTKEDIGFHTFYVFVSDEHNTQDSAKITITVKDNIVSLPEIGINKSHFTSNCDLPVISLYDLMLNNNETAVDSVFIKIKSGKKSYQHLLYEESMHSQNFRGILKLKEIREKLNLNSVDTIMISYTNYDYATSDSVLISISNKFDDDLIDISGSFVLNSEEDLKVSAKDGFYSYTWFKDSMEVSTEREYYITSTGTYFVKIEDQYGCSAYSESITVTYTGTNSLDETNDFLIHFNQAIKQLTIENHSRYQNNAYVIISNSNGQILVQEEMLKFNYINLKKYSTGFYNISIFLKNRVLFQKSLIIVR</sequence>
<dbReference type="STRING" id="1168035.SAMN05444280_10421"/>
<proteinExistence type="predicted"/>
<evidence type="ECO:0000259" key="1">
    <source>
        <dbReference type="PROSITE" id="PS50853"/>
    </source>
</evidence>
<evidence type="ECO:0000313" key="3">
    <source>
        <dbReference type="Proteomes" id="UP000184050"/>
    </source>
</evidence>
<organism evidence="2 3">
    <name type="scientific">Tangfeifania diversioriginum</name>
    <dbReference type="NCBI Taxonomy" id="1168035"/>
    <lineage>
        <taxon>Bacteria</taxon>
        <taxon>Pseudomonadati</taxon>
        <taxon>Bacteroidota</taxon>
        <taxon>Bacteroidia</taxon>
        <taxon>Marinilabiliales</taxon>
        <taxon>Prolixibacteraceae</taxon>
        <taxon>Tangfeifania</taxon>
    </lineage>
</organism>
<reference evidence="2 3" key="1">
    <citation type="submission" date="2016-11" db="EMBL/GenBank/DDBJ databases">
        <authorList>
            <person name="Jaros S."/>
            <person name="Januszkiewicz K."/>
            <person name="Wedrychowicz H."/>
        </authorList>
    </citation>
    <scope>NUCLEOTIDE SEQUENCE [LARGE SCALE GENOMIC DNA]</scope>
    <source>
        <strain evidence="2 3">DSM 27063</strain>
    </source>
</reference>
<dbReference type="CDD" id="cd00063">
    <property type="entry name" value="FN3"/>
    <property type="match status" value="1"/>
</dbReference>
<dbReference type="PROSITE" id="PS50853">
    <property type="entry name" value="FN3"/>
    <property type="match status" value="1"/>
</dbReference>
<dbReference type="OrthoDB" id="8440781at2"/>
<name>A0A1M6CM46_9BACT</name>
<dbReference type="SMART" id="SM00060">
    <property type="entry name" value="FN3"/>
    <property type="match status" value="1"/>
</dbReference>
<dbReference type="InterPro" id="IPR015919">
    <property type="entry name" value="Cadherin-like_sf"/>
</dbReference>
<dbReference type="SUPFAM" id="SSF49265">
    <property type="entry name" value="Fibronectin type III"/>
    <property type="match status" value="1"/>
</dbReference>
<dbReference type="GO" id="GO:0016020">
    <property type="term" value="C:membrane"/>
    <property type="evidence" value="ECO:0007669"/>
    <property type="project" value="InterPro"/>
</dbReference>
<dbReference type="InterPro" id="IPR036116">
    <property type="entry name" value="FN3_sf"/>
</dbReference>
<dbReference type="InterPro" id="IPR013783">
    <property type="entry name" value="Ig-like_fold"/>
</dbReference>
<dbReference type="GO" id="GO:0005509">
    <property type="term" value="F:calcium ion binding"/>
    <property type="evidence" value="ECO:0007669"/>
    <property type="project" value="InterPro"/>
</dbReference>
<gene>
    <name evidence="2" type="ORF">SAMN05444280_10421</name>
</gene>
<dbReference type="AlphaFoldDB" id="A0A1M6CM46"/>
<dbReference type="EMBL" id="FQZE01000004">
    <property type="protein sequence ID" value="SHI61993.1"/>
    <property type="molecule type" value="Genomic_DNA"/>
</dbReference>
<dbReference type="RefSeq" id="WP_073165625.1">
    <property type="nucleotide sequence ID" value="NZ_FQZE01000004.1"/>
</dbReference>
<keyword evidence="3" id="KW-1185">Reference proteome</keyword>
<evidence type="ECO:0000313" key="2">
    <source>
        <dbReference type="EMBL" id="SHI61993.1"/>
    </source>
</evidence>
<dbReference type="SUPFAM" id="SSF49313">
    <property type="entry name" value="Cadherin-like"/>
    <property type="match status" value="1"/>
</dbReference>
<dbReference type="Proteomes" id="UP000184050">
    <property type="component" value="Unassembled WGS sequence"/>
</dbReference>
<dbReference type="Gene3D" id="2.60.40.10">
    <property type="entry name" value="Immunoglobulins"/>
    <property type="match status" value="2"/>
</dbReference>